<proteinExistence type="predicted"/>
<evidence type="ECO:0000256" key="1">
    <source>
        <dbReference type="SAM" id="MobiDB-lite"/>
    </source>
</evidence>
<dbReference type="AlphaFoldDB" id="A0A9X3E879"/>
<evidence type="ECO:0000313" key="3">
    <source>
        <dbReference type="EMBL" id="MCX7578097.1"/>
    </source>
</evidence>
<feature type="region of interest" description="Disordered" evidence="1">
    <location>
        <begin position="70"/>
        <end position="115"/>
    </location>
</feature>
<dbReference type="SUPFAM" id="SSF52058">
    <property type="entry name" value="L domain-like"/>
    <property type="match status" value="1"/>
</dbReference>
<evidence type="ECO:0000313" key="4">
    <source>
        <dbReference type="Proteomes" id="UP001080333"/>
    </source>
</evidence>
<gene>
    <name evidence="3" type="ORF">D0502_01520</name>
</gene>
<dbReference type="InterPro" id="IPR005046">
    <property type="entry name" value="DUF285"/>
</dbReference>
<sequence>MMTIKLGVCCMKKYVRKAILLTITLLLVSASPVQMVAAVAAEQSNLKSSTQDKTKKAALLDKVFKMPKRQSEVNISADNDKAPAEVQPEPKADPMPEPEKPDAAQKEKISEPTLAPQLKATETITGTYGTSPYTLDPDTGVLEFGAGTLAGGAINNATEFASYISMIKEIKFLSGAKLPSNSSDMFRSLSSLEKFDSANLDTSDVTTMVRMFYDSAATTIDVSGFDTSAVTDMSRMFYSSAATTIDVSGFDTSAVTDMSAMFYDSAATTIDVSGFDTSAVTDMSRMFYSSAATTIDVSGFDTSAVTDMSSMFYDSAATTIDVSGFDTSAVTDMSSMFSNSAATTIDVSGFDTSAVTDMSSMFSSSDATPIDVSSFDTSAVTDMSHMFYSSATTTIDVSGFDTSTVIDMSYMFCHSEATTIDVSGFDTSAVTDMRAMFAVSEATTIDVSSFDTSAVTDMGDMFGGSAATTIDVSGFDTSAVTNMIYMFYYSAATTIDISSFDTSLVTDMRYMFYQSKVLSLDLSHFTFNSECDVDNMLYTHSGNLWKLTLGANQTFNSDANIQNPSVGSTIPGTSDYVSGNRWQIVGDGTDHAPTGALISGYDIPSDSRAVTTTYVWEHREKWRGVNGNSPWYLNPDDGVLTFYKSEDSSPTVLAESVYNNLISTFGWSTELPKLVTAIRFEDDVAAPVNSSYLFSDLENLQSFDDTNLDTSNVEDMSGMFAYASQLSTLDLSHFNTDKVEYMDTMFGGLSSLTALNIESFNTSNVTNMGYMFVETSLSSLDLSHFNTDKVENMSCMFLMMPNLTALDLSSFNTSNVTDMFGMFALNGLKHLDLSHFDTARVENMQVMFVAASLETLDISSFDLSGLKEVNPDEGGIGVTSPVAFMFSSWQALDPESDQESNLWQVKLGEQTVFPDDPGFEAAPAAGTTIPSTSYVTNDAAWQIVGNGTVLNPKGDKVSTTEMWDDAIRPVTYVWANKNQASPSIVSVDALNFGTLSLANTSLTPTATNMATGNLKLGDLDGNYHVSVAQAANWEIGTGGQTISSDYLPIKYGDTSLASGIATFVSGDTEDAVVTELDVKFNHATGKNFTLDLRGSGNLSPALGETLTTTMTWTLSDTPE</sequence>
<feature type="chain" id="PRO_5040887829" evidence="2">
    <location>
        <begin position="38"/>
        <end position="1119"/>
    </location>
</feature>
<feature type="compositionally biased region" description="Basic and acidic residues" evidence="1">
    <location>
        <begin position="78"/>
        <end position="110"/>
    </location>
</feature>
<dbReference type="NCBIfam" id="TIGR02167">
    <property type="entry name" value="Liste_lipo_26"/>
    <property type="match status" value="16"/>
</dbReference>
<reference evidence="3" key="1">
    <citation type="submission" date="2018-08" db="EMBL/GenBank/DDBJ databases">
        <title>Draft genome sequences of Leuconostoc spp. and Weissella spp. with biocontrol potential.</title>
        <authorList>
            <person name="Lo R."/>
            <person name="Ho V.T.T."/>
            <person name="Turner M.S."/>
        </authorList>
    </citation>
    <scope>NUCLEOTIDE SEQUENCE</scope>
    <source>
        <strain evidence="3">156</strain>
    </source>
</reference>
<name>A0A9X3E879_9LACO</name>
<protein>
    <submittedName>
        <fullName evidence="3">BspA family leucine-rich repeat surface protein</fullName>
    </submittedName>
</protein>
<feature type="signal peptide" evidence="2">
    <location>
        <begin position="1"/>
        <end position="37"/>
    </location>
</feature>
<dbReference type="InterPro" id="IPR011889">
    <property type="entry name" value="Liste_lipo_26"/>
</dbReference>
<organism evidence="3 4">
    <name type="scientific">Leuconostoc falkenbergense</name>
    <dbReference type="NCBI Taxonomy" id="2766470"/>
    <lineage>
        <taxon>Bacteria</taxon>
        <taxon>Bacillati</taxon>
        <taxon>Bacillota</taxon>
        <taxon>Bacilli</taxon>
        <taxon>Lactobacillales</taxon>
        <taxon>Lactobacillaceae</taxon>
        <taxon>Leuconostoc</taxon>
    </lineage>
</organism>
<dbReference type="InterPro" id="IPR032675">
    <property type="entry name" value="LRR_dom_sf"/>
</dbReference>
<keyword evidence="2" id="KW-0732">Signal</keyword>
<comment type="caution">
    <text evidence="3">The sequence shown here is derived from an EMBL/GenBank/DDBJ whole genome shotgun (WGS) entry which is preliminary data.</text>
</comment>
<accession>A0A9X3E879</accession>
<dbReference type="Pfam" id="PF03382">
    <property type="entry name" value="DUF285"/>
    <property type="match status" value="3"/>
</dbReference>
<dbReference type="Gene3D" id="3.80.10.10">
    <property type="entry name" value="Ribonuclease Inhibitor"/>
    <property type="match status" value="2"/>
</dbReference>
<dbReference type="EMBL" id="QVOQ01000003">
    <property type="protein sequence ID" value="MCX7578097.1"/>
    <property type="molecule type" value="Genomic_DNA"/>
</dbReference>
<evidence type="ECO:0000256" key="2">
    <source>
        <dbReference type="SAM" id="SignalP"/>
    </source>
</evidence>
<dbReference type="Proteomes" id="UP001080333">
    <property type="component" value="Unassembled WGS sequence"/>
</dbReference>